<keyword evidence="3" id="KW-0132">Cell division</keyword>
<dbReference type="OrthoDB" id="7605699at2759"/>
<dbReference type="GO" id="GO:0031297">
    <property type="term" value="P:replication fork processing"/>
    <property type="evidence" value="ECO:0007669"/>
    <property type="project" value="TreeGrafter"/>
</dbReference>
<dbReference type="EMBL" id="MRZV01000214">
    <property type="protein sequence ID" value="PIK55460.1"/>
    <property type="molecule type" value="Genomic_DNA"/>
</dbReference>
<feature type="compositionally biased region" description="Pro residues" evidence="1">
    <location>
        <begin position="226"/>
        <end position="236"/>
    </location>
</feature>
<dbReference type="STRING" id="307972.A0A2G8L5Q0"/>
<dbReference type="PANTHER" id="PTHR31532:SF10">
    <property type="entry name" value="BIORIENTATION OF CHROMOSOMES IN CELL DIVISION PROTEIN 1-LIKE 1"/>
    <property type="match status" value="1"/>
</dbReference>
<accession>A0A2G8L5Q0</accession>
<dbReference type="GO" id="GO:0048188">
    <property type="term" value="C:Set1C/COMPASS complex"/>
    <property type="evidence" value="ECO:0007669"/>
    <property type="project" value="TreeGrafter"/>
</dbReference>
<evidence type="ECO:0000259" key="2">
    <source>
        <dbReference type="Pfam" id="PF05205"/>
    </source>
</evidence>
<keyword evidence="3" id="KW-0131">Cell cycle</keyword>
<proteinExistence type="predicted"/>
<feature type="non-terminal residue" evidence="3">
    <location>
        <position position="236"/>
    </location>
</feature>
<gene>
    <name evidence="3" type="ORF">BSL78_07620</name>
</gene>
<dbReference type="InterPro" id="IPR055264">
    <property type="entry name" value="BOD1/SHG1_dom"/>
</dbReference>
<sequence>MALETGGVDPGAVSTILNRLKSQGIFDQFRRDCLADVDTKPAYQNLRQRVESYVSNFLSRFTWTPEMSKNQLRDRLRRQINQSDMLASGVDRIIEQVVEPKMQHVFRPQIEKVVNQYLHSETIVNGDEEIPKKNGTVMDDLPPINTTEVPMMTPPEERVLNTSPDVPSPPPEQPPLPPTPAIDDDEKMPPPPQPPPPPLPPSSEELTINTEGPVILPSPAFEPIGSSPPHPGASFL</sequence>
<dbReference type="Pfam" id="PF05205">
    <property type="entry name" value="COMPASS-Shg1"/>
    <property type="match status" value="1"/>
</dbReference>
<comment type="caution">
    <text evidence="3">The sequence shown here is derived from an EMBL/GenBank/DDBJ whole genome shotgun (WGS) entry which is preliminary data.</text>
</comment>
<feature type="domain" description="BOD1/SHG1" evidence="2">
    <location>
        <begin position="16"/>
        <end position="111"/>
    </location>
</feature>
<dbReference type="GO" id="GO:0051301">
    <property type="term" value="P:cell division"/>
    <property type="evidence" value="ECO:0007669"/>
    <property type="project" value="UniProtKB-KW"/>
</dbReference>
<keyword evidence="4" id="KW-1185">Reference proteome</keyword>
<protein>
    <submittedName>
        <fullName evidence="3">Putative biorientation of chromosomes in cell division protein 1-like 1-like</fullName>
    </submittedName>
</protein>
<dbReference type="Proteomes" id="UP000230750">
    <property type="component" value="Unassembled WGS sequence"/>
</dbReference>
<feature type="compositionally biased region" description="Pro residues" evidence="1">
    <location>
        <begin position="189"/>
        <end position="201"/>
    </location>
</feature>
<evidence type="ECO:0000313" key="3">
    <source>
        <dbReference type="EMBL" id="PIK55460.1"/>
    </source>
</evidence>
<dbReference type="AlphaFoldDB" id="A0A2G8L5Q0"/>
<feature type="region of interest" description="Disordered" evidence="1">
    <location>
        <begin position="129"/>
        <end position="236"/>
    </location>
</feature>
<evidence type="ECO:0000256" key="1">
    <source>
        <dbReference type="SAM" id="MobiDB-lite"/>
    </source>
</evidence>
<reference evidence="3 4" key="1">
    <citation type="journal article" date="2017" name="PLoS Biol.">
        <title>The sea cucumber genome provides insights into morphological evolution and visceral regeneration.</title>
        <authorList>
            <person name="Zhang X."/>
            <person name="Sun L."/>
            <person name="Yuan J."/>
            <person name="Sun Y."/>
            <person name="Gao Y."/>
            <person name="Zhang L."/>
            <person name="Li S."/>
            <person name="Dai H."/>
            <person name="Hamel J.F."/>
            <person name="Liu C."/>
            <person name="Yu Y."/>
            <person name="Liu S."/>
            <person name="Lin W."/>
            <person name="Guo K."/>
            <person name="Jin S."/>
            <person name="Xu P."/>
            <person name="Storey K.B."/>
            <person name="Huan P."/>
            <person name="Zhang T."/>
            <person name="Zhou Y."/>
            <person name="Zhang J."/>
            <person name="Lin C."/>
            <person name="Li X."/>
            <person name="Xing L."/>
            <person name="Huo D."/>
            <person name="Sun M."/>
            <person name="Wang L."/>
            <person name="Mercier A."/>
            <person name="Li F."/>
            <person name="Yang H."/>
            <person name="Xiang J."/>
        </authorList>
    </citation>
    <scope>NUCLEOTIDE SEQUENCE [LARGE SCALE GENOMIC DNA]</scope>
    <source>
        <strain evidence="3">Shaxun</strain>
        <tissue evidence="3">Muscle</tissue>
    </source>
</reference>
<dbReference type="PANTHER" id="PTHR31532">
    <property type="entry name" value="BIORIENTATION OF CHROMOSOMES IN CELL DIVISION 1 FAMILY MEMBER"/>
    <property type="match status" value="1"/>
</dbReference>
<name>A0A2G8L5Q0_STIJA</name>
<evidence type="ECO:0000313" key="4">
    <source>
        <dbReference type="Proteomes" id="UP000230750"/>
    </source>
</evidence>
<feature type="compositionally biased region" description="Pro residues" evidence="1">
    <location>
        <begin position="166"/>
        <end position="180"/>
    </location>
</feature>
<organism evidence="3 4">
    <name type="scientific">Stichopus japonicus</name>
    <name type="common">Sea cucumber</name>
    <dbReference type="NCBI Taxonomy" id="307972"/>
    <lineage>
        <taxon>Eukaryota</taxon>
        <taxon>Metazoa</taxon>
        <taxon>Echinodermata</taxon>
        <taxon>Eleutherozoa</taxon>
        <taxon>Echinozoa</taxon>
        <taxon>Holothuroidea</taxon>
        <taxon>Aspidochirotacea</taxon>
        <taxon>Aspidochirotida</taxon>
        <taxon>Stichopodidae</taxon>
        <taxon>Apostichopus</taxon>
    </lineage>
</organism>